<gene>
    <name evidence="1" type="ORF">HPB47_002006</name>
</gene>
<dbReference type="EMBL" id="JABSTQ010010266">
    <property type="protein sequence ID" value="KAG0422155.1"/>
    <property type="molecule type" value="Genomic_DNA"/>
</dbReference>
<evidence type="ECO:0000313" key="1">
    <source>
        <dbReference type="EMBL" id="KAG0422155.1"/>
    </source>
</evidence>
<comment type="caution">
    <text evidence="1">The sequence shown here is derived from an EMBL/GenBank/DDBJ whole genome shotgun (WGS) entry which is preliminary data.</text>
</comment>
<accession>A0AC60PMF4</accession>
<proteinExistence type="predicted"/>
<reference evidence="1 2" key="1">
    <citation type="journal article" date="2020" name="Cell">
        <title>Large-Scale Comparative Analyses of Tick Genomes Elucidate Their Genetic Diversity and Vector Capacities.</title>
        <authorList>
            <consortium name="Tick Genome and Microbiome Consortium (TIGMIC)"/>
            <person name="Jia N."/>
            <person name="Wang J."/>
            <person name="Shi W."/>
            <person name="Du L."/>
            <person name="Sun Y."/>
            <person name="Zhan W."/>
            <person name="Jiang J.F."/>
            <person name="Wang Q."/>
            <person name="Zhang B."/>
            <person name="Ji P."/>
            <person name="Bell-Sakyi L."/>
            <person name="Cui X.M."/>
            <person name="Yuan T.T."/>
            <person name="Jiang B.G."/>
            <person name="Yang W.F."/>
            <person name="Lam T.T."/>
            <person name="Chang Q.C."/>
            <person name="Ding S.J."/>
            <person name="Wang X.J."/>
            <person name="Zhu J.G."/>
            <person name="Ruan X.D."/>
            <person name="Zhao L."/>
            <person name="Wei J.T."/>
            <person name="Ye R.Z."/>
            <person name="Que T.C."/>
            <person name="Du C.H."/>
            <person name="Zhou Y.H."/>
            <person name="Cheng J.X."/>
            <person name="Dai P.F."/>
            <person name="Guo W.B."/>
            <person name="Han X.H."/>
            <person name="Huang E.J."/>
            <person name="Li L.F."/>
            <person name="Wei W."/>
            <person name="Gao Y.C."/>
            <person name="Liu J.Z."/>
            <person name="Shao H.Z."/>
            <person name="Wang X."/>
            <person name="Wang C.C."/>
            <person name="Yang T.C."/>
            <person name="Huo Q.B."/>
            <person name="Li W."/>
            <person name="Chen H.Y."/>
            <person name="Chen S.E."/>
            <person name="Zhou L.G."/>
            <person name="Ni X.B."/>
            <person name="Tian J.H."/>
            <person name="Sheng Y."/>
            <person name="Liu T."/>
            <person name="Pan Y.S."/>
            <person name="Xia L.Y."/>
            <person name="Li J."/>
            <person name="Zhao F."/>
            <person name="Cao W.C."/>
        </authorList>
    </citation>
    <scope>NUCLEOTIDE SEQUENCE [LARGE SCALE GENOMIC DNA]</scope>
    <source>
        <strain evidence="1">Iper-2018</strain>
    </source>
</reference>
<dbReference type="Proteomes" id="UP000805193">
    <property type="component" value="Unassembled WGS sequence"/>
</dbReference>
<sequence>MPNLLPTITQVLGCLCIISDERTTSVTGRLWKIGDHSPVDQGAASQPLHVVKTYCEYAGSTVTSHNDQDFCQLLHIKATPVPAHFSGHGNHAATMPNLLSTITQHPLSVRLIVTDYTRVHG</sequence>
<name>A0AC60PMF4_IXOPE</name>
<keyword evidence="2" id="KW-1185">Reference proteome</keyword>
<evidence type="ECO:0000313" key="2">
    <source>
        <dbReference type="Proteomes" id="UP000805193"/>
    </source>
</evidence>
<organism evidence="1 2">
    <name type="scientific">Ixodes persulcatus</name>
    <name type="common">Taiga tick</name>
    <dbReference type="NCBI Taxonomy" id="34615"/>
    <lineage>
        <taxon>Eukaryota</taxon>
        <taxon>Metazoa</taxon>
        <taxon>Ecdysozoa</taxon>
        <taxon>Arthropoda</taxon>
        <taxon>Chelicerata</taxon>
        <taxon>Arachnida</taxon>
        <taxon>Acari</taxon>
        <taxon>Parasitiformes</taxon>
        <taxon>Ixodida</taxon>
        <taxon>Ixodoidea</taxon>
        <taxon>Ixodidae</taxon>
        <taxon>Ixodinae</taxon>
        <taxon>Ixodes</taxon>
    </lineage>
</organism>
<protein>
    <submittedName>
        <fullName evidence="1">Uncharacterized protein</fullName>
    </submittedName>
</protein>